<gene>
    <name evidence="2" type="ORF">ROSMUCSMR3_03402</name>
</gene>
<reference evidence="2 3" key="1">
    <citation type="submission" date="2017-03" db="EMBL/GenBank/DDBJ databases">
        <title>Genome Sequence of Roseovarius mucosus strain SMR3 Isolated from a culture of the Diatom Skeletonema marinoi.</title>
        <authorList>
            <person name="Topel M."/>
            <person name="Pinder M."/>
            <person name="Johansson O.N."/>
            <person name="Kourtchenko O."/>
            <person name="Godhe A."/>
            <person name="Clarke A.K."/>
        </authorList>
    </citation>
    <scope>NUCLEOTIDE SEQUENCE [LARGE SCALE GENOMIC DNA]</scope>
    <source>
        <strain evidence="2 3">SMR3</strain>
    </source>
</reference>
<dbReference type="Gene3D" id="3.40.50.12080">
    <property type="match status" value="2"/>
</dbReference>
<dbReference type="Proteomes" id="UP000192273">
    <property type="component" value="Chromosome"/>
</dbReference>
<organism evidence="2 3">
    <name type="scientific">Roseovarius mucosus</name>
    <dbReference type="NCBI Taxonomy" id="215743"/>
    <lineage>
        <taxon>Bacteria</taxon>
        <taxon>Pseudomonadati</taxon>
        <taxon>Pseudomonadota</taxon>
        <taxon>Alphaproteobacteria</taxon>
        <taxon>Rhodobacterales</taxon>
        <taxon>Roseobacteraceae</taxon>
        <taxon>Roseovarius</taxon>
    </lineage>
</organism>
<evidence type="ECO:0000313" key="2">
    <source>
        <dbReference type="EMBL" id="ARE84863.1"/>
    </source>
</evidence>
<protein>
    <recommendedName>
        <fullName evidence="1">Polysaccharide biosynthesis enzyme WcbI domain-containing protein</fullName>
    </recommendedName>
</protein>
<proteinExistence type="predicted"/>
<dbReference type="InterPro" id="IPR041307">
    <property type="entry name" value="WcbI"/>
</dbReference>
<evidence type="ECO:0000259" key="1">
    <source>
        <dbReference type="Pfam" id="PF18588"/>
    </source>
</evidence>
<dbReference type="OrthoDB" id="7869360at2"/>
<keyword evidence="3" id="KW-1185">Reference proteome</keyword>
<feature type="domain" description="Polysaccharide biosynthesis enzyme WcbI" evidence="1">
    <location>
        <begin position="6"/>
        <end position="203"/>
    </location>
</feature>
<dbReference type="KEGG" id="rmm:ROSMUCSMR3_03402"/>
<dbReference type="AlphaFoldDB" id="A0A1V0RSX1"/>
<sequence length="290" mass="33221">MTKLKLLVTGNCQARPVATLLEATGHFECLPPIILQLAKTTEKEAHLFRISEADVVLAQNTNDNFPVPHLRSSVLRQSHSNVLIWPNVFFSGQQPFIRYMTHIATASRLVGPIEALHDLRIFSRWLYSRGLIKQPWQPDESTFSRTVADRSIADLMTREADCDIMISDFIAEHARTERLFFTFNHPSRRVLNELCNRFMAHQNLAYLPDGTAEYLDRYLVPSHWGNECLATYRGNDFTLGDEGTVTALGTERLYSPDELQAAFFEVYDHNPLYRDMESIRLTPQFAGDLE</sequence>
<evidence type="ECO:0000313" key="3">
    <source>
        <dbReference type="Proteomes" id="UP000192273"/>
    </source>
</evidence>
<name>A0A1V0RSX1_9RHOB</name>
<dbReference type="Pfam" id="PF18588">
    <property type="entry name" value="WcbI"/>
    <property type="match status" value="1"/>
</dbReference>
<dbReference type="RefSeq" id="WP_081508060.1">
    <property type="nucleotide sequence ID" value="NZ_CP020474.1"/>
</dbReference>
<dbReference type="EMBL" id="CP020474">
    <property type="protein sequence ID" value="ARE84863.1"/>
    <property type="molecule type" value="Genomic_DNA"/>
</dbReference>
<accession>A0A1V0RSX1</accession>